<sequence length="297" mass="33582">MASSLVKRVASSLMRVRALASSSRFIHTKGFEYDQRNSEDDCILKCDHKYGSCVHYVVNSLFDPRLSPTRNLARLLTVTDGMIGYKYGIHVMTKWSVAEDDKALYLLRDMPSPKFLAGLHKDDVDEVEQSVPQEEFVFGISARETNMSSLLHLMRGVKREPSEYYYHVMQDAKELVTLSESAGGTQYALCICLHVSYKLQNPQAIRIIVGVGARDAAGWDGRDTGSWDADYPFGGYAIEILLPERLFSIQDVKKDKTSESWKITIPKKQAERIHTIGGNLLIVQEKKVCKPTLWRPT</sequence>
<name>A0ABQ5ILZ0_9ASTR</name>
<accession>A0ABQ5ILZ0</accession>
<dbReference type="Proteomes" id="UP001151760">
    <property type="component" value="Unassembled WGS sequence"/>
</dbReference>
<protein>
    <submittedName>
        <fullName evidence="1">Uncharacterized protein</fullName>
    </submittedName>
</protein>
<gene>
    <name evidence="1" type="ORF">Tco_1110715</name>
</gene>
<organism evidence="1 2">
    <name type="scientific">Tanacetum coccineum</name>
    <dbReference type="NCBI Taxonomy" id="301880"/>
    <lineage>
        <taxon>Eukaryota</taxon>
        <taxon>Viridiplantae</taxon>
        <taxon>Streptophyta</taxon>
        <taxon>Embryophyta</taxon>
        <taxon>Tracheophyta</taxon>
        <taxon>Spermatophyta</taxon>
        <taxon>Magnoliopsida</taxon>
        <taxon>eudicotyledons</taxon>
        <taxon>Gunneridae</taxon>
        <taxon>Pentapetalae</taxon>
        <taxon>asterids</taxon>
        <taxon>campanulids</taxon>
        <taxon>Asterales</taxon>
        <taxon>Asteraceae</taxon>
        <taxon>Asteroideae</taxon>
        <taxon>Anthemideae</taxon>
        <taxon>Anthemidinae</taxon>
        <taxon>Tanacetum</taxon>
    </lineage>
</organism>
<reference evidence="1" key="2">
    <citation type="submission" date="2022-01" db="EMBL/GenBank/DDBJ databases">
        <authorList>
            <person name="Yamashiro T."/>
            <person name="Shiraishi A."/>
            <person name="Satake H."/>
            <person name="Nakayama K."/>
        </authorList>
    </citation>
    <scope>NUCLEOTIDE SEQUENCE</scope>
</reference>
<comment type="caution">
    <text evidence="1">The sequence shown here is derived from an EMBL/GenBank/DDBJ whole genome shotgun (WGS) entry which is preliminary data.</text>
</comment>
<proteinExistence type="predicted"/>
<evidence type="ECO:0000313" key="1">
    <source>
        <dbReference type="EMBL" id="GJU00377.1"/>
    </source>
</evidence>
<keyword evidence="2" id="KW-1185">Reference proteome</keyword>
<evidence type="ECO:0000313" key="2">
    <source>
        <dbReference type="Proteomes" id="UP001151760"/>
    </source>
</evidence>
<reference evidence="1" key="1">
    <citation type="journal article" date="2022" name="Int. J. Mol. Sci.">
        <title>Draft Genome of Tanacetum Coccineum: Genomic Comparison of Closely Related Tanacetum-Family Plants.</title>
        <authorList>
            <person name="Yamashiro T."/>
            <person name="Shiraishi A."/>
            <person name="Nakayama K."/>
            <person name="Satake H."/>
        </authorList>
    </citation>
    <scope>NUCLEOTIDE SEQUENCE</scope>
</reference>
<dbReference type="EMBL" id="BQNB010020858">
    <property type="protein sequence ID" value="GJU00377.1"/>
    <property type="molecule type" value="Genomic_DNA"/>
</dbReference>